<comment type="caution">
    <text evidence="3">The sequence shown here is derived from an EMBL/GenBank/DDBJ whole genome shotgun (WGS) entry which is preliminary data.</text>
</comment>
<dbReference type="NCBIfam" id="TIGR03513">
    <property type="entry name" value="GldL_gliding"/>
    <property type="match status" value="1"/>
</dbReference>
<dbReference type="Gene3D" id="1.10.287.2610">
    <property type="match status" value="1"/>
</dbReference>
<dbReference type="RefSeq" id="WP_111445965.1">
    <property type="nucleotide sequence ID" value="NZ_QKZK01000015.1"/>
</dbReference>
<dbReference type="OrthoDB" id="1466660at2"/>
<dbReference type="Proteomes" id="UP000249239">
    <property type="component" value="Unassembled WGS sequence"/>
</dbReference>
<evidence type="ECO:0000313" key="3">
    <source>
        <dbReference type="EMBL" id="PZX15929.1"/>
    </source>
</evidence>
<feature type="transmembrane region" description="Helical" evidence="1">
    <location>
        <begin position="41"/>
        <end position="61"/>
    </location>
</feature>
<dbReference type="InterPro" id="IPR055087">
    <property type="entry name" value="GldL-like_N"/>
</dbReference>
<accession>A0A2W7Q291</accession>
<name>A0A2W7Q291_9BACT</name>
<evidence type="ECO:0000259" key="2">
    <source>
        <dbReference type="Pfam" id="PF22827"/>
    </source>
</evidence>
<organism evidence="3 4">
    <name type="scientific">Breznakibacter xylanolyticus</name>
    <dbReference type="NCBI Taxonomy" id="990"/>
    <lineage>
        <taxon>Bacteria</taxon>
        <taxon>Pseudomonadati</taxon>
        <taxon>Bacteroidota</taxon>
        <taxon>Bacteroidia</taxon>
        <taxon>Marinilabiliales</taxon>
        <taxon>Marinilabiliaceae</taxon>
        <taxon>Breznakibacter</taxon>
    </lineage>
</organism>
<dbReference type="EMBL" id="QKZK01000015">
    <property type="protein sequence ID" value="PZX15929.1"/>
    <property type="molecule type" value="Genomic_DNA"/>
</dbReference>
<evidence type="ECO:0000256" key="1">
    <source>
        <dbReference type="SAM" id="Phobius"/>
    </source>
</evidence>
<feature type="transmembrane region" description="Helical" evidence="1">
    <location>
        <begin position="19"/>
        <end position="35"/>
    </location>
</feature>
<dbReference type="Pfam" id="PF22827">
    <property type="entry name" value="GldL_N"/>
    <property type="match status" value="1"/>
</dbReference>
<keyword evidence="1" id="KW-0472">Membrane</keyword>
<dbReference type="AlphaFoldDB" id="A0A2W7Q291"/>
<protein>
    <submittedName>
        <fullName evidence="3">Gliding motility-associated protein GldL</fullName>
    </submittedName>
</protein>
<keyword evidence="4" id="KW-1185">Reference proteome</keyword>
<evidence type="ECO:0000313" key="4">
    <source>
        <dbReference type="Proteomes" id="UP000249239"/>
    </source>
</evidence>
<sequence length="331" mass="35633">MSLTELVESPGYKKLMAKVYGWGAAVVLAGALFKIQHYPGAGPMLVIGMGVEIIIFFLSAFEPPHQMPDWSLVYPELVGLEPKESHHAGGVKSGVSHGGGGSDLAALIESGHLEPAVVEKLAEGIKKLSNTTSQLSDLTDASLVTDSYLKNLKQASESVGNLTSTQTKSVKLLEDSASQLAKSYDSTAQAITQSGSRLADDLNASGKKFVEELNRSTEAMSGSYTRLTQAMSQEIDRVSNSSKSYAEQMDGMNKNLSSINSMYELQLKNNSAQFEVANSMIKGMNDVKEQLLQSVNETKQYKEQVSKLSQSIGELNTIYGNMLSAMNAGTR</sequence>
<feature type="domain" description="Gliding motility protein GldL-like N-terminal" evidence="2">
    <location>
        <begin position="19"/>
        <end position="78"/>
    </location>
</feature>
<keyword evidence="1" id="KW-0812">Transmembrane</keyword>
<reference evidence="3 4" key="1">
    <citation type="submission" date="2018-06" db="EMBL/GenBank/DDBJ databases">
        <title>Genomic Encyclopedia of Archaeal and Bacterial Type Strains, Phase II (KMG-II): from individual species to whole genera.</title>
        <authorList>
            <person name="Goeker M."/>
        </authorList>
    </citation>
    <scope>NUCLEOTIDE SEQUENCE [LARGE SCALE GENOMIC DNA]</scope>
    <source>
        <strain evidence="3 4">DSM 6779</strain>
    </source>
</reference>
<proteinExistence type="predicted"/>
<dbReference type="InterPro" id="IPR019852">
    <property type="entry name" value="Motility-assoc_prot_GldL"/>
</dbReference>
<keyword evidence="1" id="KW-1133">Transmembrane helix</keyword>
<gene>
    <name evidence="3" type="ORF">LX69_02123</name>
</gene>